<protein>
    <submittedName>
        <fullName evidence="3">G2/M transition checkpoint protein Sum2</fullName>
    </submittedName>
</protein>
<dbReference type="SMART" id="SM01271">
    <property type="entry name" value="LSM14"/>
    <property type="match status" value="1"/>
</dbReference>
<dbReference type="GO" id="GO:0003729">
    <property type="term" value="F:mRNA binding"/>
    <property type="evidence" value="ECO:0007669"/>
    <property type="project" value="TreeGrafter"/>
</dbReference>
<dbReference type="Pfam" id="PF12701">
    <property type="entry name" value="LSM14"/>
    <property type="match status" value="1"/>
</dbReference>
<evidence type="ECO:0000313" key="4">
    <source>
        <dbReference type="Proteomes" id="UP001197093"/>
    </source>
</evidence>
<dbReference type="InterPro" id="IPR047575">
    <property type="entry name" value="Sm"/>
</dbReference>
<dbReference type="PANTHER" id="PTHR13586">
    <property type="entry name" value="SCD6 PROTEIN-RELATED"/>
    <property type="match status" value="1"/>
</dbReference>
<dbReference type="AlphaFoldDB" id="A0AAD4EQE5"/>
<dbReference type="PROSITE" id="PS52002">
    <property type="entry name" value="SM"/>
    <property type="match status" value="1"/>
</dbReference>
<dbReference type="SUPFAM" id="SSF50182">
    <property type="entry name" value="Sm-like ribonucleoproteins"/>
    <property type="match status" value="1"/>
</dbReference>
<dbReference type="Gene3D" id="2.30.30.100">
    <property type="match status" value="1"/>
</dbReference>
<dbReference type="GO" id="GO:0000932">
    <property type="term" value="C:P-body"/>
    <property type="evidence" value="ECO:0007669"/>
    <property type="project" value="TreeGrafter"/>
</dbReference>
<dbReference type="Proteomes" id="UP001197093">
    <property type="component" value="Unassembled WGS sequence"/>
</dbReference>
<evidence type="ECO:0000256" key="1">
    <source>
        <dbReference type="SAM" id="MobiDB-lite"/>
    </source>
</evidence>
<evidence type="ECO:0000259" key="2">
    <source>
        <dbReference type="PROSITE" id="PS52002"/>
    </source>
</evidence>
<dbReference type="PANTHER" id="PTHR13586:SF0">
    <property type="entry name" value="TRAILER HITCH, ISOFORM H"/>
    <property type="match status" value="1"/>
</dbReference>
<organism evidence="3 4">
    <name type="scientific">Staphylotrichum longicolle</name>
    <dbReference type="NCBI Taxonomy" id="669026"/>
    <lineage>
        <taxon>Eukaryota</taxon>
        <taxon>Fungi</taxon>
        <taxon>Dikarya</taxon>
        <taxon>Ascomycota</taxon>
        <taxon>Pezizomycotina</taxon>
        <taxon>Sordariomycetes</taxon>
        <taxon>Sordariomycetidae</taxon>
        <taxon>Sordariales</taxon>
        <taxon>Chaetomiaceae</taxon>
        <taxon>Staphylotrichum</taxon>
    </lineage>
</organism>
<dbReference type="GO" id="GO:0034063">
    <property type="term" value="P:stress granule assembly"/>
    <property type="evidence" value="ECO:0007669"/>
    <property type="project" value="TreeGrafter"/>
</dbReference>
<sequence>MSEFIGARISLISKSDIRYSGTLHSINSEDSTVSLENVRSYGTENRKNSPDEYVPASEQLYEYIVFRGTDVKDLRIEEGPSPAKEEKPPAVPNDPAILGHKTLIVVETRLTNPA</sequence>
<proteinExistence type="predicted"/>
<feature type="domain" description="Sm" evidence="2">
    <location>
        <begin position="1"/>
        <end position="80"/>
    </location>
</feature>
<feature type="region of interest" description="Disordered" evidence="1">
    <location>
        <begin position="77"/>
        <end position="96"/>
    </location>
</feature>
<name>A0AAD4EQE5_9PEZI</name>
<feature type="compositionally biased region" description="Basic and acidic residues" evidence="1">
    <location>
        <begin position="77"/>
        <end position="88"/>
    </location>
</feature>
<dbReference type="CDD" id="cd01736">
    <property type="entry name" value="LSm14_N"/>
    <property type="match status" value="1"/>
</dbReference>
<dbReference type="GO" id="GO:0033962">
    <property type="term" value="P:P-body assembly"/>
    <property type="evidence" value="ECO:0007669"/>
    <property type="project" value="TreeGrafter"/>
</dbReference>
<comment type="caution">
    <text evidence="3">The sequence shown here is derived from an EMBL/GenBank/DDBJ whole genome shotgun (WGS) entry which is preliminary data.</text>
</comment>
<gene>
    <name evidence="3" type="primary">SUM2</name>
    <name evidence="3" type="ORF">NEMBOFW57_010057</name>
</gene>
<dbReference type="EMBL" id="JAHCVI010000005">
    <property type="protein sequence ID" value="KAG7285430.1"/>
    <property type="molecule type" value="Genomic_DNA"/>
</dbReference>
<evidence type="ECO:0000313" key="3">
    <source>
        <dbReference type="EMBL" id="KAG7285430.1"/>
    </source>
</evidence>
<keyword evidence="4" id="KW-1185">Reference proteome</keyword>
<dbReference type="InterPro" id="IPR025609">
    <property type="entry name" value="Lsm14-like_N"/>
</dbReference>
<dbReference type="InterPro" id="IPR010920">
    <property type="entry name" value="LSM_dom_sf"/>
</dbReference>
<reference evidence="3" key="1">
    <citation type="submission" date="2023-02" db="EMBL/GenBank/DDBJ databases">
        <authorList>
            <person name="Palmer J.M."/>
        </authorList>
    </citation>
    <scope>NUCLEOTIDE SEQUENCE</scope>
    <source>
        <strain evidence="3">FW57</strain>
    </source>
</reference>
<accession>A0AAD4EQE5</accession>